<keyword evidence="5" id="KW-0256">Endoplasmic reticulum</keyword>
<keyword evidence="6" id="KW-0175">Coiled coil</keyword>
<name>A0AAV6SQW2_SOLSE</name>
<feature type="compositionally biased region" description="Basic and acidic residues" evidence="13">
    <location>
        <begin position="151"/>
        <end position="186"/>
    </location>
</feature>
<proteinExistence type="predicted"/>
<dbReference type="InterPro" id="IPR040357">
    <property type="entry name" value="Vma22/CCDC115"/>
</dbReference>
<keyword evidence="15" id="KW-1185">Reference proteome</keyword>
<comment type="subunit">
    <text evidence="10">Accessory component of the multisubunit proton-transporting vacuolar (V)-ATPase protein pump.</text>
</comment>
<accession>A0AAV6SQW2</accession>
<feature type="region of interest" description="Disordered" evidence="13">
    <location>
        <begin position="148"/>
        <end position="186"/>
    </location>
</feature>
<evidence type="ECO:0000256" key="1">
    <source>
        <dbReference type="ARBA" id="ARBA00004177"/>
    </source>
</evidence>
<dbReference type="GO" id="GO:0070072">
    <property type="term" value="P:vacuolar proton-transporting V-type ATPase complex assembly"/>
    <property type="evidence" value="ECO:0007669"/>
    <property type="project" value="InterPro"/>
</dbReference>
<evidence type="ECO:0000313" key="14">
    <source>
        <dbReference type="EMBL" id="KAG7519118.1"/>
    </source>
</evidence>
<organism evidence="14 15">
    <name type="scientific">Solea senegalensis</name>
    <name type="common">Senegalese sole</name>
    <dbReference type="NCBI Taxonomy" id="28829"/>
    <lineage>
        <taxon>Eukaryota</taxon>
        <taxon>Metazoa</taxon>
        <taxon>Chordata</taxon>
        <taxon>Craniata</taxon>
        <taxon>Vertebrata</taxon>
        <taxon>Euteleostomi</taxon>
        <taxon>Actinopterygii</taxon>
        <taxon>Neopterygii</taxon>
        <taxon>Teleostei</taxon>
        <taxon>Neoteleostei</taxon>
        <taxon>Acanthomorphata</taxon>
        <taxon>Carangaria</taxon>
        <taxon>Pleuronectiformes</taxon>
        <taxon>Pleuronectoidei</taxon>
        <taxon>Soleidae</taxon>
        <taxon>Solea</taxon>
    </lineage>
</organism>
<dbReference type="GO" id="GO:0005764">
    <property type="term" value="C:lysosome"/>
    <property type="evidence" value="ECO:0007669"/>
    <property type="project" value="UniProtKB-SubCell"/>
</dbReference>
<evidence type="ECO:0000256" key="9">
    <source>
        <dbReference type="ARBA" id="ARBA00046287"/>
    </source>
</evidence>
<comment type="caution">
    <text evidence="14">The sequence shown here is derived from an EMBL/GenBank/DDBJ whole genome shotgun (WGS) entry which is preliminary data.</text>
</comment>
<evidence type="ECO:0000256" key="11">
    <source>
        <dbReference type="ARBA" id="ARBA00093634"/>
    </source>
</evidence>
<sequence>MGRIRKAEEERKMRAAAQFVVFPRTFLPFNASFFVVNDLKDNPGIKANMVLSEADESSASVDEKLLLFMEQLQILEEKRAAVNSLIEHGWFSMSKARYSMGNKQVCALQYASDIEPLVCVHVRSHDSGEVEFCTESGDDVRSVENIGPQEEGIRRRNKPKDVVAEKEGGDEVGSEKATVKKNEQDPRQDPLRWFGILVPQSLKQAQAAFKQAIELSAEVATLQTSVLKSRQELKDGLRQKQTRRTQRQQTSRHQLMSERGAELRDVNTPACAHWLPASSPSLHRC</sequence>
<keyword evidence="8" id="KW-0968">Cytoplasmic vesicle</keyword>
<evidence type="ECO:0000256" key="3">
    <source>
        <dbReference type="ARBA" id="ARBA00004399"/>
    </source>
</evidence>
<evidence type="ECO:0000313" key="15">
    <source>
        <dbReference type="Proteomes" id="UP000693946"/>
    </source>
</evidence>
<evidence type="ECO:0000256" key="6">
    <source>
        <dbReference type="ARBA" id="ARBA00023054"/>
    </source>
</evidence>
<dbReference type="EMBL" id="JAGKHQ010000003">
    <property type="protein sequence ID" value="KAG7519118.1"/>
    <property type="molecule type" value="Genomic_DNA"/>
</dbReference>
<dbReference type="PANTHER" id="PTHR31996:SF2">
    <property type="entry name" value="COILED-COIL DOMAIN-CONTAINING PROTEIN 115"/>
    <property type="match status" value="1"/>
</dbReference>
<evidence type="ECO:0000256" key="2">
    <source>
        <dbReference type="ARBA" id="ARBA00004371"/>
    </source>
</evidence>
<dbReference type="FunFam" id="1.10.287.3240:FF:000005">
    <property type="entry name" value="coiled-coil domain-containing protein 115"/>
    <property type="match status" value="1"/>
</dbReference>
<dbReference type="Proteomes" id="UP000693946">
    <property type="component" value="Linkage Group LG11"/>
</dbReference>
<dbReference type="PANTHER" id="PTHR31996">
    <property type="entry name" value="COILED-COIL DOMAIN-CONTAINING PROTEIN 115"/>
    <property type="match status" value="1"/>
</dbReference>
<evidence type="ECO:0000256" key="12">
    <source>
        <dbReference type="ARBA" id="ARBA00093646"/>
    </source>
</evidence>
<gene>
    <name evidence="14" type="ORF">JOB18_001620</name>
</gene>
<evidence type="ECO:0000256" key="10">
    <source>
        <dbReference type="ARBA" id="ARBA00064380"/>
    </source>
</evidence>
<dbReference type="GO" id="GO:0005793">
    <property type="term" value="C:endoplasmic reticulum-Golgi intermediate compartment"/>
    <property type="evidence" value="ECO:0007669"/>
    <property type="project" value="UniProtKB-SubCell"/>
</dbReference>
<dbReference type="GO" id="GO:0005768">
    <property type="term" value="C:endosome"/>
    <property type="evidence" value="ECO:0007669"/>
    <property type="project" value="UniProtKB-SubCell"/>
</dbReference>
<dbReference type="AlphaFoldDB" id="A0AAV6SQW2"/>
<evidence type="ECO:0000256" key="8">
    <source>
        <dbReference type="ARBA" id="ARBA00023329"/>
    </source>
</evidence>
<reference evidence="14 15" key="1">
    <citation type="journal article" date="2021" name="Sci. Rep.">
        <title>Chromosome anchoring in Senegalese sole (Solea senegalensis) reveals sex-associated markers and genome rearrangements in flatfish.</title>
        <authorList>
            <person name="Guerrero-Cozar I."/>
            <person name="Gomez-Garrido J."/>
            <person name="Berbel C."/>
            <person name="Martinez-Blanch J.F."/>
            <person name="Alioto T."/>
            <person name="Claros M.G."/>
            <person name="Gagnaire P.A."/>
            <person name="Manchado M."/>
        </authorList>
    </citation>
    <scope>NUCLEOTIDE SEQUENCE [LARGE SCALE GENOMIC DNA]</scope>
    <source>
        <strain evidence="14">Sse05_10M</strain>
    </source>
</reference>
<keyword evidence="4" id="KW-0967">Endosome</keyword>
<dbReference type="Pfam" id="PF21730">
    <property type="entry name" value="Vma22_CCDC115"/>
    <property type="match status" value="1"/>
</dbReference>
<feature type="region of interest" description="Disordered" evidence="13">
    <location>
        <begin position="233"/>
        <end position="263"/>
    </location>
</feature>
<evidence type="ECO:0000256" key="13">
    <source>
        <dbReference type="SAM" id="MobiDB-lite"/>
    </source>
</evidence>
<evidence type="ECO:0000256" key="7">
    <source>
        <dbReference type="ARBA" id="ARBA00023228"/>
    </source>
</evidence>
<evidence type="ECO:0000256" key="5">
    <source>
        <dbReference type="ARBA" id="ARBA00022824"/>
    </source>
</evidence>
<comment type="subcellular location">
    <subcellularLocation>
        <location evidence="9">Cytoplasmic vesicle</location>
        <location evidence="9">COPI-coated vesicle</location>
    </subcellularLocation>
    <subcellularLocation>
        <location evidence="3">Endoplasmic reticulum-Golgi intermediate compartment</location>
    </subcellularLocation>
    <subcellularLocation>
        <location evidence="1">Endosome</location>
    </subcellularLocation>
    <subcellularLocation>
        <location evidence="2">Lysosome</location>
    </subcellularLocation>
</comment>
<dbReference type="GO" id="GO:0030137">
    <property type="term" value="C:COPI-coated vesicle"/>
    <property type="evidence" value="ECO:0007669"/>
    <property type="project" value="UniProtKB-SubCell"/>
</dbReference>
<dbReference type="GO" id="GO:0051082">
    <property type="term" value="F:unfolded protein binding"/>
    <property type="evidence" value="ECO:0007669"/>
    <property type="project" value="TreeGrafter"/>
</dbReference>
<keyword evidence="7" id="KW-0458">Lysosome</keyword>
<protein>
    <recommendedName>
        <fullName evidence="11">Vacuolar ATPase assembly protein VMA22</fullName>
    </recommendedName>
    <alternativeName>
        <fullName evidence="12">Coiled-coil domain-containing protein 115</fullName>
    </alternativeName>
</protein>
<evidence type="ECO:0000256" key="4">
    <source>
        <dbReference type="ARBA" id="ARBA00022753"/>
    </source>
</evidence>